<dbReference type="Gene3D" id="3.10.300.10">
    <property type="entry name" value="Methylpurine-DNA glycosylase (MPG)"/>
    <property type="match status" value="1"/>
</dbReference>
<dbReference type="Proteomes" id="UP000249794">
    <property type="component" value="Unassembled WGS sequence"/>
</dbReference>
<dbReference type="GO" id="GO:0006284">
    <property type="term" value="P:base-excision repair"/>
    <property type="evidence" value="ECO:0007669"/>
    <property type="project" value="InterPro"/>
</dbReference>
<name>A0A2W4ZMS5_9CYAN</name>
<evidence type="ECO:0000256" key="4">
    <source>
        <dbReference type="ARBA" id="ARBA00023204"/>
    </source>
</evidence>
<dbReference type="EMBL" id="QBMP01000021">
    <property type="protein sequence ID" value="PZO59545.1"/>
    <property type="molecule type" value="Genomic_DNA"/>
</dbReference>
<keyword evidence="2 5" id="KW-0227">DNA damage</keyword>
<evidence type="ECO:0000256" key="3">
    <source>
        <dbReference type="ARBA" id="ARBA00022801"/>
    </source>
</evidence>
<keyword evidence="4 5" id="KW-0234">DNA repair</keyword>
<dbReference type="CDD" id="cd00540">
    <property type="entry name" value="AAG"/>
    <property type="match status" value="1"/>
</dbReference>
<reference evidence="7" key="1">
    <citation type="submission" date="2018-04" db="EMBL/GenBank/DDBJ databases">
        <authorList>
            <person name="Cornet L."/>
        </authorList>
    </citation>
    <scope>NUCLEOTIDE SEQUENCE [LARGE SCALE GENOMIC DNA]</scope>
</reference>
<proteinExistence type="inferred from homology"/>
<keyword evidence="3 5" id="KW-0378">Hydrolase</keyword>
<evidence type="ECO:0000256" key="1">
    <source>
        <dbReference type="ARBA" id="ARBA00009232"/>
    </source>
</evidence>
<reference evidence="6 7" key="2">
    <citation type="submission" date="2018-06" db="EMBL/GenBank/DDBJ databases">
        <title>Metagenomic assembly of (sub)arctic Cyanobacteria and their associated microbiome from non-axenic cultures.</title>
        <authorList>
            <person name="Baurain D."/>
        </authorList>
    </citation>
    <scope>NUCLEOTIDE SEQUENCE [LARGE SCALE GENOMIC DNA]</scope>
    <source>
        <strain evidence="6">ULC027bin1</strain>
    </source>
</reference>
<dbReference type="SUPFAM" id="SSF50486">
    <property type="entry name" value="FMT C-terminal domain-like"/>
    <property type="match status" value="1"/>
</dbReference>
<organism evidence="6 7">
    <name type="scientific">Phormidesmis priestleyi</name>
    <dbReference type="NCBI Taxonomy" id="268141"/>
    <lineage>
        <taxon>Bacteria</taxon>
        <taxon>Bacillati</taxon>
        <taxon>Cyanobacteriota</taxon>
        <taxon>Cyanophyceae</taxon>
        <taxon>Leptolyngbyales</taxon>
        <taxon>Leptolyngbyaceae</taxon>
        <taxon>Phormidesmis</taxon>
    </lineage>
</organism>
<evidence type="ECO:0000313" key="7">
    <source>
        <dbReference type="Proteomes" id="UP000249794"/>
    </source>
</evidence>
<comment type="caution">
    <text evidence="6">The sequence shown here is derived from an EMBL/GenBank/DDBJ whole genome shotgun (WGS) entry which is preliminary data.</text>
</comment>
<dbReference type="GO" id="GO:0003905">
    <property type="term" value="F:alkylbase DNA N-glycosylase activity"/>
    <property type="evidence" value="ECO:0007669"/>
    <property type="project" value="InterPro"/>
</dbReference>
<protein>
    <recommendedName>
        <fullName evidence="5">Putative 3-methyladenine DNA glycosylase</fullName>
        <ecNumber evidence="5">3.2.2.-</ecNumber>
    </recommendedName>
</protein>
<evidence type="ECO:0000313" key="6">
    <source>
        <dbReference type="EMBL" id="PZO59545.1"/>
    </source>
</evidence>
<dbReference type="AlphaFoldDB" id="A0A2W4ZMS5"/>
<dbReference type="InterPro" id="IPR036995">
    <property type="entry name" value="MPG_sf"/>
</dbReference>
<sequence length="202" mass="22037">MNSSISLPASWFNRSSTAVAVDLLGCTLVRVVNGETVRAEIVETEAYESGDPAMYAYRHRTERNAVVFGAAGVAYVYRIYRQYCCFNIVTDREGLASTILIRAVDLQALPSWVSPQKEKLSRVAAGPGKLCRTLAIDESLKGVSLGVESGLWVEARSPTATQKIAANAAAITQTTRIGLFKGADIPWRWYLSESAAVSKKMR</sequence>
<dbReference type="PANTHER" id="PTHR10429">
    <property type="entry name" value="DNA-3-METHYLADENINE GLYCOSYLASE"/>
    <property type="match status" value="1"/>
</dbReference>
<dbReference type="Pfam" id="PF02245">
    <property type="entry name" value="Pur_DNA_glyco"/>
    <property type="match status" value="1"/>
</dbReference>
<dbReference type="GO" id="GO:0003677">
    <property type="term" value="F:DNA binding"/>
    <property type="evidence" value="ECO:0007669"/>
    <property type="project" value="InterPro"/>
</dbReference>
<dbReference type="NCBIfam" id="TIGR00567">
    <property type="entry name" value="3mg"/>
    <property type="match status" value="1"/>
</dbReference>
<dbReference type="HAMAP" id="MF_00527">
    <property type="entry name" value="3MGH"/>
    <property type="match status" value="1"/>
</dbReference>
<gene>
    <name evidence="6" type="ORF">DCF15_03645</name>
</gene>
<dbReference type="EC" id="3.2.2.-" evidence="5"/>
<evidence type="ECO:0000256" key="5">
    <source>
        <dbReference type="HAMAP-Rule" id="MF_00527"/>
    </source>
</evidence>
<dbReference type="PANTHER" id="PTHR10429:SF0">
    <property type="entry name" value="DNA-3-METHYLADENINE GLYCOSYLASE"/>
    <property type="match status" value="1"/>
</dbReference>
<dbReference type="InterPro" id="IPR011034">
    <property type="entry name" value="Formyl_transferase-like_C_sf"/>
</dbReference>
<dbReference type="InterPro" id="IPR003180">
    <property type="entry name" value="MPG"/>
</dbReference>
<comment type="similarity">
    <text evidence="1 5">Belongs to the DNA glycosylase MPG family.</text>
</comment>
<accession>A0A2W4ZMS5</accession>
<evidence type="ECO:0000256" key="2">
    <source>
        <dbReference type="ARBA" id="ARBA00022763"/>
    </source>
</evidence>